<dbReference type="AlphaFoldDB" id="A0A445FL56"/>
<feature type="chain" id="PRO_5019181651" evidence="1">
    <location>
        <begin position="20"/>
        <end position="65"/>
    </location>
</feature>
<feature type="signal peptide" evidence="1">
    <location>
        <begin position="1"/>
        <end position="19"/>
    </location>
</feature>
<name>A0A445FL56_GLYSO</name>
<accession>A0A445FL56</accession>
<dbReference type="Proteomes" id="UP000289340">
    <property type="component" value="Chromosome 19"/>
</dbReference>
<evidence type="ECO:0000256" key="1">
    <source>
        <dbReference type="SAM" id="SignalP"/>
    </source>
</evidence>
<evidence type="ECO:0000313" key="3">
    <source>
        <dbReference type="Proteomes" id="UP000289340"/>
    </source>
</evidence>
<sequence>MASSRVYHFLFFLSCFASAIDSVAKGWVWFDVGGSKSSDDKVVMRKRFWHWRGGRWRSFYDFEIE</sequence>
<comment type="caution">
    <text evidence="2">The sequence shown here is derived from an EMBL/GenBank/DDBJ whole genome shotgun (WGS) entry which is preliminary data.</text>
</comment>
<gene>
    <name evidence="2" type="ORF">D0Y65_052435</name>
</gene>
<proteinExistence type="predicted"/>
<organism evidence="2 3">
    <name type="scientific">Glycine soja</name>
    <name type="common">Wild soybean</name>
    <dbReference type="NCBI Taxonomy" id="3848"/>
    <lineage>
        <taxon>Eukaryota</taxon>
        <taxon>Viridiplantae</taxon>
        <taxon>Streptophyta</taxon>
        <taxon>Embryophyta</taxon>
        <taxon>Tracheophyta</taxon>
        <taxon>Spermatophyta</taxon>
        <taxon>Magnoliopsida</taxon>
        <taxon>eudicotyledons</taxon>
        <taxon>Gunneridae</taxon>
        <taxon>Pentapetalae</taxon>
        <taxon>rosids</taxon>
        <taxon>fabids</taxon>
        <taxon>Fabales</taxon>
        <taxon>Fabaceae</taxon>
        <taxon>Papilionoideae</taxon>
        <taxon>50 kb inversion clade</taxon>
        <taxon>NPAAA clade</taxon>
        <taxon>indigoferoid/millettioid clade</taxon>
        <taxon>Phaseoleae</taxon>
        <taxon>Glycine</taxon>
        <taxon>Glycine subgen. Soja</taxon>
    </lineage>
</organism>
<keyword evidence="3" id="KW-1185">Reference proteome</keyword>
<reference evidence="2 3" key="1">
    <citation type="submission" date="2018-09" db="EMBL/GenBank/DDBJ databases">
        <title>A high-quality reference genome of wild soybean provides a powerful tool to mine soybean genomes.</title>
        <authorList>
            <person name="Xie M."/>
            <person name="Chung C.Y.L."/>
            <person name="Li M.-W."/>
            <person name="Wong F.-L."/>
            <person name="Chan T.-F."/>
            <person name="Lam H.-M."/>
        </authorList>
    </citation>
    <scope>NUCLEOTIDE SEQUENCE [LARGE SCALE GENOMIC DNA]</scope>
    <source>
        <strain evidence="3">cv. W05</strain>
        <tissue evidence="2">Hypocotyl of etiolated seedlings</tissue>
    </source>
</reference>
<evidence type="ECO:0000313" key="2">
    <source>
        <dbReference type="EMBL" id="RZB49511.1"/>
    </source>
</evidence>
<dbReference type="EMBL" id="QZWG01000019">
    <property type="protein sequence ID" value="RZB49511.1"/>
    <property type="molecule type" value="Genomic_DNA"/>
</dbReference>
<protein>
    <submittedName>
        <fullName evidence="2">Uncharacterized protein</fullName>
    </submittedName>
</protein>
<keyword evidence="1" id="KW-0732">Signal</keyword>